<keyword evidence="2" id="KW-1185">Reference proteome</keyword>
<accession>A0A3P6UAL4</accession>
<dbReference type="SUPFAM" id="SSF140931">
    <property type="entry name" value="Fic-like"/>
    <property type="match status" value="1"/>
</dbReference>
<evidence type="ECO:0000313" key="2">
    <source>
        <dbReference type="Proteomes" id="UP000271889"/>
    </source>
</evidence>
<gene>
    <name evidence="1" type="ORF">CGOC_LOCUS6989</name>
</gene>
<dbReference type="EMBL" id="UYRV01023673">
    <property type="protein sequence ID" value="VDK74041.1"/>
    <property type="molecule type" value="Genomic_DNA"/>
</dbReference>
<dbReference type="AlphaFoldDB" id="A0A3P6UAL4"/>
<organism evidence="1 2">
    <name type="scientific">Cylicostephanus goldi</name>
    <name type="common">Nematode worm</name>
    <dbReference type="NCBI Taxonomy" id="71465"/>
    <lineage>
        <taxon>Eukaryota</taxon>
        <taxon>Metazoa</taxon>
        <taxon>Ecdysozoa</taxon>
        <taxon>Nematoda</taxon>
        <taxon>Chromadorea</taxon>
        <taxon>Rhabditida</taxon>
        <taxon>Rhabditina</taxon>
        <taxon>Rhabditomorpha</taxon>
        <taxon>Strongyloidea</taxon>
        <taxon>Strongylidae</taxon>
        <taxon>Cylicostephanus</taxon>
    </lineage>
</organism>
<dbReference type="Proteomes" id="UP000271889">
    <property type="component" value="Unassembled WGS sequence"/>
</dbReference>
<dbReference type="Gene3D" id="1.10.3290.10">
    <property type="entry name" value="Fido-like domain"/>
    <property type="match status" value="1"/>
</dbReference>
<evidence type="ECO:0000313" key="1">
    <source>
        <dbReference type="EMBL" id="VDK74041.1"/>
    </source>
</evidence>
<dbReference type="OrthoDB" id="5871085at2759"/>
<name>A0A3P6UAL4_CYLGO</name>
<protein>
    <submittedName>
        <fullName evidence="1">Uncharacterized protein</fullName>
    </submittedName>
</protein>
<dbReference type="InterPro" id="IPR036597">
    <property type="entry name" value="Fido-like_dom_sf"/>
</dbReference>
<reference evidence="1 2" key="1">
    <citation type="submission" date="2018-11" db="EMBL/GenBank/DDBJ databases">
        <authorList>
            <consortium name="Pathogen Informatics"/>
        </authorList>
    </citation>
    <scope>NUCLEOTIDE SEQUENCE [LARGE SCALE GENOMIC DNA]</scope>
</reference>
<proteinExistence type="predicted"/>
<sequence length="118" mass="13156">MRAGFPPVILPVESRAEYYATLHIANLGDLRPFVRYVARHTENTLQVWISECLTTGLSLSQESWHQIYLGEVILLITLQFYINSAEKCGVDCADNGLRGEESGRIQSGSDIAQEAVRS</sequence>